<proteinExistence type="predicted"/>
<name>A0A059CBM5_EUCGR</name>
<dbReference type="InParanoid" id="A0A059CBM5"/>
<dbReference type="EMBL" id="KK198756">
    <property type="protein sequence ID" value="KCW75644.1"/>
    <property type="molecule type" value="Genomic_DNA"/>
</dbReference>
<accession>A0A059CBM5</accession>
<protein>
    <submittedName>
        <fullName evidence="1">Uncharacterized protein</fullName>
    </submittedName>
</protein>
<reference evidence="1" key="1">
    <citation type="submission" date="2013-07" db="EMBL/GenBank/DDBJ databases">
        <title>The genome of Eucalyptus grandis.</title>
        <authorList>
            <person name="Schmutz J."/>
            <person name="Hayes R."/>
            <person name="Myburg A."/>
            <person name="Tuskan G."/>
            <person name="Grattapaglia D."/>
            <person name="Rokhsar D.S."/>
        </authorList>
    </citation>
    <scope>NUCLEOTIDE SEQUENCE</scope>
    <source>
        <tissue evidence="1">Leaf extractions</tissue>
    </source>
</reference>
<dbReference type="AlphaFoldDB" id="A0A059CBM5"/>
<dbReference type="Gramene" id="KCW75644">
    <property type="protein sequence ID" value="KCW75644"/>
    <property type="gene ID" value="EUGRSUZ_D00010"/>
</dbReference>
<organism evidence="1">
    <name type="scientific">Eucalyptus grandis</name>
    <name type="common">Flooded gum</name>
    <dbReference type="NCBI Taxonomy" id="71139"/>
    <lineage>
        <taxon>Eukaryota</taxon>
        <taxon>Viridiplantae</taxon>
        <taxon>Streptophyta</taxon>
        <taxon>Embryophyta</taxon>
        <taxon>Tracheophyta</taxon>
        <taxon>Spermatophyta</taxon>
        <taxon>Magnoliopsida</taxon>
        <taxon>eudicotyledons</taxon>
        <taxon>Gunneridae</taxon>
        <taxon>Pentapetalae</taxon>
        <taxon>rosids</taxon>
        <taxon>malvids</taxon>
        <taxon>Myrtales</taxon>
        <taxon>Myrtaceae</taxon>
        <taxon>Myrtoideae</taxon>
        <taxon>Eucalypteae</taxon>
        <taxon>Eucalyptus</taxon>
    </lineage>
</organism>
<evidence type="ECO:0000313" key="1">
    <source>
        <dbReference type="EMBL" id="KCW75644.1"/>
    </source>
</evidence>
<gene>
    <name evidence="1" type="ORF">EUGRSUZ_D00010</name>
</gene>
<sequence length="69" mass="8241">MTVFLIFLIDMKIPRREKLKAEVQNLRYGTQCNTTISRLLIKSFSFFYLTYTDHLLADVDVVLLYFILF</sequence>